<evidence type="ECO:0000256" key="12">
    <source>
        <dbReference type="SAM" id="Phobius"/>
    </source>
</evidence>
<keyword evidence="5" id="KW-0597">Phosphoprotein</keyword>
<dbReference type="PROSITE" id="PS50109">
    <property type="entry name" value="HIS_KIN"/>
    <property type="match status" value="1"/>
</dbReference>
<dbReference type="STRING" id="642780.SAMN04488570_2115"/>
<dbReference type="InterPro" id="IPR016120">
    <property type="entry name" value="Sig_transdc_His_kin_SpoOB"/>
</dbReference>
<evidence type="ECO:0000256" key="5">
    <source>
        <dbReference type="ARBA" id="ARBA00022553"/>
    </source>
</evidence>
<dbReference type="PANTHER" id="PTHR43547:SF10">
    <property type="entry name" value="SENSOR HISTIDINE KINASE DCUS"/>
    <property type="match status" value="1"/>
</dbReference>
<keyword evidence="12" id="KW-0472">Membrane</keyword>
<evidence type="ECO:0000256" key="6">
    <source>
        <dbReference type="ARBA" id="ARBA00022679"/>
    </source>
</evidence>
<dbReference type="CDD" id="cd00130">
    <property type="entry name" value="PAS"/>
    <property type="match status" value="1"/>
</dbReference>
<gene>
    <name evidence="14" type="ORF">SAMN04488570_2115</name>
</gene>
<dbReference type="InterPro" id="IPR029151">
    <property type="entry name" value="Sensor-like_sf"/>
</dbReference>
<dbReference type="Gene3D" id="3.30.450.20">
    <property type="entry name" value="PAS domain"/>
    <property type="match status" value="2"/>
</dbReference>
<evidence type="ECO:0000256" key="7">
    <source>
        <dbReference type="ARBA" id="ARBA00022692"/>
    </source>
</evidence>
<keyword evidence="4" id="KW-1003">Cell membrane</keyword>
<keyword evidence="6" id="KW-0808">Transferase</keyword>
<dbReference type="SMART" id="SM00091">
    <property type="entry name" value="PAS"/>
    <property type="match status" value="1"/>
</dbReference>
<dbReference type="InterPro" id="IPR039506">
    <property type="entry name" value="SPOB_a"/>
</dbReference>
<dbReference type="EMBL" id="LT629757">
    <property type="protein sequence ID" value="SDS54228.1"/>
    <property type="molecule type" value="Genomic_DNA"/>
</dbReference>
<dbReference type="InterPro" id="IPR005467">
    <property type="entry name" value="His_kinase_dom"/>
</dbReference>
<dbReference type="Gene3D" id="3.30.565.10">
    <property type="entry name" value="Histidine kinase-like ATPase, C-terminal domain"/>
    <property type="match status" value="1"/>
</dbReference>
<dbReference type="InterPro" id="IPR036890">
    <property type="entry name" value="HATPase_C_sf"/>
</dbReference>
<keyword evidence="8 14" id="KW-0418">Kinase</keyword>
<keyword evidence="10" id="KW-0902">Two-component regulatory system</keyword>
<dbReference type="PRINTS" id="PR00344">
    <property type="entry name" value="BCTRLSENSOR"/>
</dbReference>
<comment type="catalytic activity">
    <reaction evidence="1">
        <text>ATP + protein L-histidine = ADP + protein N-phospho-L-histidine.</text>
        <dbReference type="EC" id="2.7.13.3"/>
    </reaction>
</comment>
<feature type="transmembrane region" description="Helical" evidence="12">
    <location>
        <begin position="20"/>
        <end position="44"/>
    </location>
</feature>
<dbReference type="GO" id="GO:0005524">
    <property type="term" value="F:ATP binding"/>
    <property type="evidence" value="ECO:0007669"/>
    <property type="project" value="UniProtKB-KW"/>
</dbReference>
<dbReference type="InterPro" id="IPR003594">
    <property type="entry name" value="HATPase_dom"/>
</dbReference>
<keyword evidence="7 12" id="KW-0812">Transmembrane</keyword>
<keyword evidence="15" id="KW-1185">Reference proteome</keyword>
<evidence type="ECO:0000313" key="15">
    <source>
        <dbReference type="Proteomes" id="UP000198859"/>
    </source>
</evidence>
<protein>
    <recommendedName>
        <fullName evidence="3">histidine kinase</fullName>
        <ecNumber evidence="3">2.7.13.3</ecNumber>
    </recommendedName>
</protein>
<keyword evidence="9 12" id="KW-1133">Transmembrane helix</keyword>
<dbReference type="GO" id="GO:0000155">
    <property type="term" value="F:phosphorelay sensor kinase activity"/>
    <property type="evidence" value="ECO:0007669"/>
    <property type="project" value="InterPro"/>
</dbReference>
<reference evidence="15" key="1">
    <citation type="submission" date="2016-10" db="EMBL/GenBank/DDBJ databases">
        <authorList>
            <person name="Varghese N."/>
            <person name="Submissions S."/>
        </authorList>
    </citation>
    <scope>NUCLEOTIDE SEQUENCE [LARGE SCALE GENOMIC DNA]</scope>
    <source>
        <strain evidence="15">DSM 22127</strain>
    </source>
</reference>
<comment type="subcellular location">
    <subcellularLocation>
        <location evidence="2">Cell membrane</location>
        <topology evidence="2">Multi-pass membrane protein</topology>
    </subcellularLocation>
</comment>
<dbReference type="Gene3D" id="1.10.287.130">
    <property type="match status" value="1"/>
</dbReference>
<dbReference type="SUPFAM" id="SSF55890">
    <property type="entry name" value="Sporulation response regulatory protein Spo0B"/>
    <property type="match status" value="1"/>
</dbReference>
<dbReference type="AlphaFoldDB" id="A0A1H1T251"/>
<dbReference type="Pfam" id="PF02518">
    <property type="entry name" value="HATPase_c"/>
    <property type="match status" value="1"/>
</dbReference>
<dbReference type="Pfam" id="PF14689">
    <property type="entry name" value="SPOB_a"/>
    <property type="match status" value="1"/>
</dbReference>
<dbReference type="SUPFAM" id="SSF103190">
    <property type="entry name" value="Sensory domain-like"/>
    <property type="match status" value="1"/>
</dbReference>
<accession>A0A1H1T251</accession>
<dbReference type="SUPFAM" id="SSF55874">
    <property type="entry name" value="ATPase domain of HSP90 chaperone/DNA topoisomerase II/histidine kinase"/>
    <property type="match status" value="1"/>
</dbReference>
<evidence type="ECO:0000259" key="13">
    <source>
        <dbReference type="PROSITE" id="PS50109"/>
    </source>
</evidence>
<evidence type="ECO:0000256" key="4">
    <source>
        <dbReference type="ARBA" id="ARBA00022475"/>
    </source>
</evidence>
<dbReference type="GO" id="GO:0005886">
    <property type="term" value="C:plasma membrane"/>
    <property type="evidence" value="ECO:0007669"/>
    <property type="project" value="UniProtKB-SubCell"/>
</dbReference>
<evidence type="ECO:0000256" key="11">
    <source>
        <dbReference type="SAM" id="MobiDB-lite"/>
    </source>
</evidence>
<organism evidence="14 15">
    <name type="scientific">Nocardioides scoriae</name>
    <dbReference type="NCBI Taxonomy" id="642780"/>
    <lineage>
        <taxon>Bacteria</taxon>
        <taxon>Bacillati</taxon>
        <taxon>Actinomycetota</taxon>
        <taxon>Actinomycetes</taxon>
        <taxon>Propionibacteriales</taxon>
        <taxon>Nocardioidaceae</taxon>
        <taxon>Nocardioides</taxon>
    </lineage>
</organism>
<dbReference type="SMART" id="SM00387">
    <property type="entry name" value="HATPase_c"/>
    <property type="match status" value="1"/>
</dbReference>
<dbReference type="EC" id="2.7.13.3" evidence="3"/>
<evidence type="ECO:0000256" key="2">
    <source>
        <dbReference type="ARBA" id="ARBA00004651"/>
    </source>
</evidence>
<sequence>MEVVVVVVSVTSGRRRDPSLAAQVLVLQLAVVVGVLALVAVISLRQSGATFEEQAGARVRSVAEYVADSSQVRTKLEEVADPATGVAARDTANQLAPALESALSLARADEIDITDTSGEVLVSSDPLRLGGRADLAGSDVQQGRGWSGLRESGGRTVVAAHAPVLADDDGEEGELVGLVLVELEYPSVWERLTSSAADLALFLGLGTLLGVLGTYVVSQVVKRRTRGLGASEISRLADHREALLHSIREGVLAVGTDGRVTMVNDAALVLLRLEEDPVGRPLAELGLGDQVVSLLDGSAAADEDTVAVVADRALVFNRRTASSRGSRIGTVTTMRDRTELVSLQSQLSSNLSITDTLRAQTHEFSNQLHTISGLVQLEEYDEVRALVGTLARRRAETSDFVTARIQDLAVAALVLAKSSVADERGVCLELTEDSALPALAPGDSADLTTVLGNLVDNAVDACSGREDAEVTVSLQAGMSFLHVEVADNGPGVPEELREAIFVRGFSTKPEVLGGRGIGLPLVRLICAQRGGSIEVHQGRGAVFSVRLPRSVHPADPTPGPTPGPTPAPHPSHSSGRTA</sequence>
<feature type="compositionally biased region" description="Pro residues" evidence="11">
    <location>
        <begin position="555"/>
        <end position="569"/>
    </location>
</feature>
<dbReference type="InterPro" id="IPR000014">
    <property type="entry name" value="PAS"/>
</dbReference>
<dbReference type="Proteomes" id="UP000198859">
    <property type="component" value="Chromosome I"/>
</dbReference>
<evidence type="ECO:0000256" key="8">
    <source>
        <dbReference type="ARBA" id="ARBA00022777"/>
    </source>
</evidence>
<dbReference type="PANTHER" id="PTHR43547">
    <property type="entry name" value="TWO-COMPONENT HISTIDINE KINASE"/>
    <property type="match status" value="1"/>
</dbReference>
<proteinExistence type="predicted"/>
<evidence type="ECO:0000256" key="1">
    <source>
        <dbReference type="ARBA" id="ARBA00000085"/>
    </source>
</evidence>
<feature type="transmembrane region" description="Helical" evidence="12">
    <location>
        <begin position="199"/>
        <end position="217"/>
    </location>
</feature>
<evidence type="ECO:0000256" key="10">
    <source>
        <dbReference type="ARBA" id="ARBA00023012"/>
    </source>
</evidence>
<dbReference type="OrthoDB" id="9792686at2"/>
<dbReference type="InterPro" id="IPR004358">
    <property type="entry name" value="Sig_transdc_His_kin-like_C"/>
</dbReference>
<evidence type="ECO:0000313" key="14">
    <source>
        <dbReference type="EMBL" id="SDS54228.1"/>
    </source>
</evidence>
<feature type="domain" description="Histidine kinase" evidence="13">
    <location>
        <begin position="359"/>
        <end position="551"/>
    </location>
</feature>
<feature type="region of interest" description="Disordered" evidence="11">
    <location>
        <begin position="549"/>
        <end position="578"/>
    </location>
</feature>
<name>A0A1H1T251_9ACTN</name>
<evidence type="ECO:0000256" key="9">
    <source>
        <dbReference type="ARBA" id="ARBA00022989"/>
    </source>
</evidence>
<evidence type="ECO:0000256" key="3">
    <source>
        <dbReference type="ARBA" id="ARBA00012438"/>
    </source>
</evidence>